<keyword evidence="5 9" id="KW-0472">Membrane</keyword>
<keyword evidence="6" id="KW-0325">Glycoprotein</keyword>
<evidence type="ECO:0000256" key="4">
    <source>
        <dbReference type="ARBA" id="ARBA00022989"/>
    </source>
</evidence>
<dbReference type="Pfam" id="PF00083">
    <property type="entry name" value="Sugar_tr"/>
    <property type="match status" value="1"/>
</dbReference>
<evidence type="ECO:0000256" key="5">
    <source>
        <dbReference type="ARBA" id="ARBA00023136"/>
    </source>
</evidence>
<dbReference type="InterPro" id="IPR005828">
    <property type="entry name" value="MFS_sugar_transport-like"/>
</dbReference>
<keyword evidence="3 9" id="KW-0812">Transmembrane</keyword>
<accession>A0A1Y1N7N8</accession>
<dbReference type="NCBIfam" id="TIGR00879">
    <property type="entry name" value="SP"/>
    <property type="match status" value="1"/>
</dbReference>
<comment type="similarity">
    <text evidence="7">Belongs to the major facilitator superfamily. Sugar transporter (TC 2.A.1.1) family. Trehalose transporter subfamily.</text>
</comment>
<keyword evidence="4 9" id="KW-1133">Transmembrane helix</keyword>
<protein>
    <recommendedName>
        <fullName evidence="10">Major facilitator superfamily (MFS) profile domain-containing protein</fullName>
    </recommendedName>
</protein>
<proteinExistence type="inferred from homology"/>
<feature type="domain" description="Major facilitator superfamily (MFS) profile" evidence="10">
    <location>
        <begin position="33"/>
        <end position="467"/>
    </location>
</feature>
<dbReference type="PROSITE" id="PS50850">
    <property type="entry name" value="MFS"/>
    <property type="match status" value="1"/>
</dbReference>
<dbReference type="GO" id="GO:0005886">
    <property type="term" value="C:plasma membrane"/>
    <property type="evidence" value="ECO:0007669"/>
    <property type="project" value="UniProtKB-SubCell"/>
</dbReference>
<comment type="subcellular location">
    <subcellularLocation>
        <location evidence="1">Cell membrane</location>
        <topology evidence="1">Multi-pass membrane protein</topology>
    </subcellularLocation>
</comment>
<dbReference type="AlphaFoldDB" id="A0A1Y1N7N8"/>
<evidence type="ECO:0000256" key="7">
    <source>
        <dbReference type="ARBA" id="ARBA00024348"/>
    </source>
</evidence>
<dbReference type="InterPro" id="IPR044775">
    <property type="entry name" value="MFS_ERD6/Tret1-like"/>
</dbReference>
<evidence type="ECO:0000313" key="11">
    <source>
        <dbReference type="EMBL" id="JAV93901.1"/>
    </source>
</evidence>
<feature type="transmembrane region" description="Helical" evidence="9">
    <location>
        <begin position="275"/>
        <end position="297"/>
    </location>
</feature>
<feature type="transmembrane region" description="Helical" evidence="9">
    <location>
        <begin position="338"/>
        <end position="359"/>
    </location>
</feature>
<dbReference type="InterPro" id="IPR003663">
    <property type="entry name" value="Sugar/inositol_transpt"/>
</dbReference>
<organism evidence="11">
    <name type="scientific">Photinus pyralis</name>
    <name type="common">Common eastern firefly</name>
    <name type="synonym">Lampyris pyralis</name>
    <dbReference type="NCBI Taxonomy" id="7054"/>
    <lineage>
        <taxon>Eukaryota</taxon>
        <taxon>Metazoa</taxon>
        <taxon>Ecdysozoa</taxon>
        <taxon>Arthropoda</taxon>
        <taxon>Hexapoda</taxon>
        <taxon>Insecta</taxon>
        <taxon>Pterygota</taxon>
        <taxon>Neoptera</taxon>
        <taxon>Endopterygota</taxon>
        <taxon>Coleoptera</taxon>
        <taxon>Polyphaga</taxon>
        <taxon>Elateriformia</taxon>
        <taxon>Elateroidea</taxon>
        <taxon>Lampyridae</taxon>
        <taxon>Lampyrinae</taxon>
        <taxon>Photinus</taxon>
    </lineage>
</organism>
<feature type="transmembrane region" description="Helical" evidence="9">
    <location>
        <begin position="35"/>
        <end position="56"/>
    </location>
</feature>
<feature type="transmembrane region" description="Helical" evidence="9">
    <location>
        <begin position="131"/>
        <end position="153"/>
    </location>
</feature>
<dbReference type="PROSITE" id="PS00216">
    <property type="entry name" value="SUGAR_TRANSPORT_1"/>
    <property type="match status" value="1"/>
</dbReference>
<dbReference type="EMBL" id="GEZM01010696">
    <property type="protein sequence ID" value="JAV93901.1"/>
    <property type="molecule type" value="Transcribed_RNA"/>
</dbReference>
<dbReference type="KEGG" id="ppyr:116175029"/>
<dbReference type="RefSeq" id="XP_031348939.1">
    <property type="nucleotide sequence ID" value="XM_031493079.1"/>
</dbReference>
<feature type="transmembrane region" description="Helical" evidence="9">
    <location>
        <begin position="379"/>
        <end position="400"/>
    </location>
</feature>
<dbReference type="FunFam" id="1.20.1250.20:FF:000055">
    <property type="entry name" value="Facilitated trehalose transporter Tret1-2 homolog"/>
    <property type="match status" value="1"/>
</dbReference>
<feature type="transmembrane region" description="Helical" evidence="9">
    <location>
        <begin position="76"/>
        <end position="99"/>
    </location>
</feature>
<dbReference type="PRINTS" id="PR00171">
    <property type="entry name" value="SUGRTRNSPORT"/>
</dbReference>
<feature type="transmembrane region" description="Helical" evidence="9">
    <location>
        <begin position="165"/>
        <end position="186"/>
    </location>
</feature>
<dbReference type="InterPro" id="IPR050549">
    <property type="entry name" value="MFS_Trehalose_Transporter"/>
</dbReference>
<evidence type="ECO:0000256" key="6">
    <source>
        <dbReference type="ARBA" id="ARBA00023180"/>
    </source>
</evidence>
<keyword evidence="2" id="KW-1003">Cell membrane</keyword>
<dbReference type="Gene3D" id="1.20.1250.20">
    <property type="entry name" value="MFS general substrate transporter like domains"/>
    <property type="match status" value="1"/>
</dbReference>
<sequence>MCDCDSTNLLAKDIFKMREDPTQPLKKTGNKLPQYIAALSVCLGSVATGAVLGWTSNISEAMKAGAYNGIPIDDDNLGWIGSFATLGAMCMCFPIGILCDLIGRKVAMLILTVPFVIGWLLIIFANSVGMIYAGRFITGCAGGAFCVSAPLYTSEIAEKEIRGALGSYFQLLLTVGILFSYIIGFVADIKTYTIIVAILPLVFCVVFFFQPETPVYRMKQKREGDARAALIRLRGKEYDVDAELKEIRETLEAEEKNRVSFITCMKTRSAKIASIVCFSLMFFQQAGGINAVIFYTGDIFKSSGSSLDPGVATIICGVIQSISTFVSSLIIDKLGRRILLILSDLLMVVSGVALGIFFSLKERELVDKETLSTLGFLPIVSLSVFFIVFSLGFGPIPWMISSELFPSEIKSVASSAAGTFNWFIAFLITKFYLSLKNAVGGDVTFYIFSVISLIGTIFCVFVVPETKGKSLEEIQRELNKEK</sequence>
<evidence type="ECO:0000259" key="10">
    <source>
        <dbReference type="PROSITE" id="PS50850"/>
    </source>
</evidence>
<dbReference type="CDD" id="cd17358">
    <property type="entry name" value="MFS_GLUT6_8_Class3_like"/>
    <property type="match status" value="1"/>
</dbReference>
<dbReference type="OrthoDB" id="6612291at2759"/>
<feature type="transmembrane region" description="Helical" evidence="9">
    <location>
        <begin position="192"/>
        <end position="209"/>
    </location>
</feature>
<dbReference type="InterPro" id="IPR005829">
    <property type="entry name" value="Sugar_transporter_CS"/>
</dbReference>
<keyword evidence="8" id="KW-0813">Transport</keyword>
<reference evidence="11" key="1">
    <citation type="journal article" date="2016" name="Sci. Rep.">
        <title>Molecular characterization of firefly nuptial gifts: a multi-omics approach sheds light on postcopulatory sexual selection.</title>
        <authorList>
            <person name="Al-Wathiqui N."/>
            <person name="Fallon T.R."/>
            <person name="South A."/>
            <person name="Weng J.K."/>
            <person name="Lewis S.M."/>
        </authorList>
    </citation>
    <scope>NUCLEOTIDE SEQUENCE</scope>
</reference>
<dbReference type="InterPro" id="IPR036259">
    <property type="entry name" value="MFS_trans_sf"/>
</dbReference>
<evidence type="ECO:0000256" key="1">
    <source>
        <dbReference type="ARBA" id="ARBA00004651"/>
    </source>
</evidence>
<evidence type="ECO:0000256" key="2">
    <source>
        <dbReference type="ARBA" id="ARBA00022475"/>
    </source>
</evidence>
<feature type="transmembrane region" description="Helical" evidence="9">
    <location>
        <begin position="445"/>
        <end position="463"/>
    </location>
</feature>
<name>A0A1Y1N7N8_PHOPY</name>
<feature type="transmembrane region" description="Helical" evidence="9">
    <location>
        <begin position="106"/>
        <end position="125"/>
    </location>
</feature>
<dbReference type="PANTHER" id="PTHR48021">
    <property type="match status" value="1"/>
</dbReference>
<dbReference type="InterPro" id="IPR020846">
    <property type="entry name" value="MFS_dom"/>
</dbReference>
<evidence type="ECO:0000256" key="9">
    <source>
        <dbReference type="SAM" id="Phobius"/>
    </source>
</evidence>
<dbReference type="SUPFAM" id="SSF103473">
    <property type="entry name" value="MFS general substrate transporter"/>
    <property type="match status" value="1"/>
</dbReference>
<evidence type="ECO:0000256" key="3">
    <source>
        <dbReference type="ARBA" id="ARBA00022692"/>
    </source>
</evidence>
<feature type="transmembrane region" description="Helical" evidence="9">
    <location>
        <begin position="412"/>
        <end position="433"/>
    </location>
</feature>
<feature type="transmembrane region" description="Helical" evidence="9">
    <location>
        <begin position="309"/>
        <end position="331"/>
    </location>
</feature>
<dbReference type="GeneID" id="116175029"/>
<evidence type="ECO:0000256" key="8">
    <source>
        <dbReference type="RuleBase" id="RU003346"/>
    </source>
</evidence>
<dbReference type="PANTHER" id="PTHR48021:SF1">
    <property type="entry name" value="GH07001P-RELATED"/>
    <property type="match status" value="1"/>
</dbReference>
<dbReference type="GO" id="GO:0051119">
    <property type="term" value="F:sugar transmembrane transporter activity"/>
    <property type="evidence" value="ECO:0007669"/>
    <property type="project" value="InterPro"/>
</dbReference>